<keyword evidence="3" id="KW-0326">Glycosidase</keyword>
<evidence type="ECO:0000256" key="2">
    <source>
        <dbReference type="SAM" id="SignalP"/>
    </source>
</evidence>
<dbReference type="PANTHER" id="PTHR41814">
    <property type="entry name" value="EXPRESSED PROTEIN"/>
    <property type="match status" value="1"/>
</dbReference>
<dbReference type="InterPro" id="IPR010905">
    <property type="entry name" value="Glyco_hydro_88"/>
</dbReference>
<gene>
    <name evidence="3" type="ORF">NEOLEDRAFT_1147575</name>
</gene>
<accession>A0A165SX77</accession>
<name>A0A165SX77_9AGAM</name>
<dbReference type="EMBL" id="KV425569">
    <property type="protein sequence ID" value="KZT25813.1"/>
    <property type="molecule type" value="Genomic_DNA"/>
</dbReference>
<feature type="signal peptide" evidence="2">
    <location>
        <begin position="1"/>
        <end position="20"/>
    </location>
</feature>
<proteinExistence type="predicted"/>
<dbReference type="InterPro" id="IPR008928">
    <property type="entry name" value="6-hairpin_glycosidase_sf"/>
</dbReference>
<evidence type="ECO:0000313" key="3">
    <source>
        <dbReference type="EMBL" id="KZT25813.1"/>
    </source>
</evidence>
<dbReference type="Proteomes" id="UP000076761">
    <property type="component" value="Unassembled WGS sequence"/>
</dbReference>
<dbReference type="AlphaFoldDB" id="A0A165SX77"/>
<dbReference type="GO" id="GO:0016798">
    <property type="term" value="F:hydrolase activity, acting on glycosyl bonds"/>
    <property type="evidence" value="ECO:0007669"/>
    <property type="project" value="UniProtKB-KW"/>
</dbReference>
<dbReference type="InterPro" id="IPR012341">
    <property type="entry name" value="6hp_glycosidase-like_sf"/>
</dbReference>
<protein>
    <submittedName>
        <fullName evidence="3">Six-hairpin glycosidase</fullName>
    </submittedName>
</protein>
<feature type="chain" id="PRO_5007866740" evidence="2">
    <location>
        <begin position="21"/>
        <end position="388"/>
    </location>
</feature>
<dbReference type="OrthoDB" id="4138492at2759"/>
<evidence type="ECO:0000256" key="1">
    <source>
        <dbReference type="ARBA" id="ARBA00022801"/>
    </source>
</evidence>
<dbReference type="GO" id="GO:0005975">
    <property type="term" value="P:carbohydrate metabolic process"/>
    <property type="evidence" value="ECO:0007669"/>
    <property type="project" value="InterPro"/>
</dbReference>
<organism evidence="3 4">
    <name type="scientific">Neolentinus lepideus HHB14362 ss-1</name>
    <dbReference type="NCBI Taxonomy" id="1314782"/>
    <lineage>
        <taxon>Eukaryota</taxon>
        <taxon>Fungi</taxon>
        <taxon>Dikarya</taxon>
        <taxon>Basidiomycota</taxon>
        <taxon>Agaricomycotina</taxon>
        <taxon>Agaricomycetes</taxon>
        <taxon>Gloeophyllales</taxon>
        <taxon>Gloeophyllaceae</taxon>
        <taxon>Neolentinus</taxon>
    </lineage>
</organism>
<dbReference type="InParanoid" id="A0A165SX77"/>
<reference evidence="3 4" key="1">
    <citation type="journal article" date="2016" name="Mol. Biol. Evol.">
        <title>Comparative Genomics of Early-Diverging Mushroom-Forming Fungi Provides Insights into the Origins of Lignocellulose Decay Capabilities.</title>
        <authorList>
            <person name="Nagy L.G."/>
            <person name="Riley R."/>
            <person name="Tritt A."/>
            <person name="Adam C."/>
            <person name="Daum C."/>
            <person name="Floudas D."/>
            <person name="Sun H."/>
            <person name="Yadav J.S."/>
            <person name="Pangilinan J."/>
            <person name="Larsson K.H."/>
            <person name="Matsuura K."/>
            <person name="Barry K."/>
            <person name="Labutti K."/>
            <person name="Kuo R."/>
            <person name="Ohm R.A."/>
            <person name="Bhattacharya S.S."/>
            <person name="Shirouzu T."/>
            <person name="Yoshinaga Y."/>
            <person name="Martin F.M."/>
            <person name="Grigoriev I.V."/>
            <person name="Hibbett D.S."/>
        </authorList>
    </citation>
    <scope>NUCLEOTIDE SEQUENCE [LARGE SCALE GENOMIC DNA]</scope>
    <source>
        <strain evidence="3 4">HHB14362 ss-1</strain>
    </source>
</reference>
<dbReference type="Gene3D" id="1.50.10.10">
    <property type="match status" value="1"/>
</dbReference>
<sequence length="388" mass="42360">MYRTFGTLLLAATCLTNAGARPIRRWPSYTNLVEEIKTAMQASIRTSWEQGTAAGAIIEVDNPEYSVFAHKPFEYDGIMPISVLQFAMSAAVRQTADGRLSQNINDAEDGAALDGASAGSAVLLGSFTHTDNESFWADSAERELNFILNDVPRTSTGAFSHRIDTRQYWADGVYMGPPFLAYYGAVTKNQTLLQLAYDNCRLYRDALLIDGPTGPLWAHIYDDDNKTWVDEGIWGTGNAWASAGMIRVAATIEKSCFRSEMKHQTSSLVAWVKEILDGEFAALTSDNLVPDYLTGGPTFSDCSSSAAFSSVAYRGAKLWPHVFGLNYIAVADRIRQAVVSGVTDLGLLSPVVDPLNWGQIGILSTEAQAFGLMMLSAWKDLLGYEPVL</sequence>
<keyword evidence="2" id="KW-0732">Signal</keyword>
<dbReference type="PANTHER" id="PTHR41814:SF1">
    <property type="entry name" value="CELLULASE"/>
    <property type="match status" value="1"/>
</dbReference>
<keyword evidence="4" id="KW-1185">Reference proteome</keyword>
<keyword evidence="1" id="KW-0378">Hydrolase</keyword>
<evidence type="ECO:0000313" key="4">
    <source>
        <dbReference type="Proteomes" id="UP000076761"/>
    </source>
</evidence>
<dbReference type="SUPFAM" id="SSF48208">
    <property type="entry name" value="Six-hairpin glycosidases"/>
    <property type="match status" value="1"/>
</dbReference>
<dbReference type="Pfam" id="PF07470">
    <property type="entry name" value="Glyco_hydro_88"/>
    <property type="match status" value="1"/>
</dbReference>